<evidence type="ECO:0000313" key="2">
    <source>
        <dbReference type="Proteomes" id="UP000008177"/>
    </source>
</evidence>
<dbReference type="InParanoid" id="G2YKV3"/>
<dbReference type="AlphaFoldDB" id="G2YKV3"/>
<dbReference type="Proteomes" id="UP000008177">
    <property type="component" value="Unplaced contigs"/>
</dbReference>
<organism evidence="1 2">
    <name type="scientific">Botryotinia fuckeliana (strain T4)</name>
    <name type="common">Noble rot fungus</name>
    <name type="synonym">Botrytis cinerea</name>
    <dbReference type="NCBI Taxonomy" id="999810"/>
    <lineage>
        <taxon>Eukaryota</taxon>
        <taxon>Fungi</taxon>
        <taxon>Dikarya</taxon>
        <taxon>Ascomycota</taxon>
        <taxon>Pezizomycotina</taxon>
        <taxon>Leotiomycetes</taxon>
        <taxon>Helotiales</taxon>
        <taxon>Sclerotiniaceae</taxon>
        <taxon>Botrytis</taxon>
    </lineage>
</organism>
<protein>
    <submittedName>
        <fullName evidence="1">Uncharacterized protein</fullName>
    </submittedName>
</protein>
<reference evidence="2" key="1">
    <citation type="journal article" date="2011" name="PLoS Genet.">
        <title>Genomic analysis of the necrotrophic fungal pathogens Sclerotinia sclerotiorum and Botrytis cinerea.</title>
        <authorList>
            <person name="Amselem J."/>
            <person name="Cuomo C.A."/>
            <person name="van Kan J.A."/>
            <person name="Viaud M."/>
            <person name="Benito E.P."/>
            <person name="Couloux A."/>
            <person name="Coutinho P.M."/>
            <person name="de Vries R.P."/>
            <person name="Dyer P.S."/>
            <person name="Fillinger S."/>
            <person name="Fournier E."/>
            <person name="Gout L."/>
            <person name="Hahn M."/>
            <person name="Kohn L."/>
            <person name="Lapalu N."/>
            <person name="Plummer K.M."/>
            <person name="Pradier J.M."/>
            <person name="Quevillon E."/>
            <person name="Sharon A."/>
            <person name="Simon A."/>
            <person name="ten Have A."/>
            <person name="Tudzynski B."/>
            <person name="Tudzynski P."/>
            <person name="Wincker P."/>
            <person name="Andrew M."/>
            <person name="Anthouard V."/>
            <person name="Beever R.E."/>
            <person name="Beffa R."/>
            <person name="Benoit I."/>
            <person name="Bouzid O."/>
            <person name="Brault B."/>
            <person name="Chen Z."/>
            <person name="Choquer M."/>
            <person name="Collemare J."/>
            <person name="Cotton P."/>
            <person name="Danchin E.G."/>
            <person name="Da Silva C."/>
            <person name="Gautier A."/>
            <person name="Giraud C."/>
            <person name="Giraud T."/>
            <person name="Gonzalez C."/>
            <person name="Grossetete S."/>
            <person name="Guldener U."/>
            <person name="Henrissat B."/>
            <person name="Howlett B.J."/>
            <person name="Kodira C."/>
            <person name="Kretschmer M."/>
            <person name="Lappartient A."/>
            <person name="Leroch M."/>
            <person name="Levis C."/>
            <person name="Mauceli E."/>
            <person name="Neuveglise C."/>
            <person name="Oeser B."/>
            <person name="Pearson M."/>
            <person name="Poulain J."/>
            <person name="Poussereau N."/>
            <person name="Quesneville H."/>
            <person name="Rascle C."/>
            <person name="Schumacher J."/>
            <person name="Segurens B."/>
            <person name="Sexton A."/>
            <person name="Silva E."/>
            <person name="Sirven C."/>
            <person name="Soanes D.M."/>
            <person name="Talbot N.J."/>
            <person name="Templeton M."/>
            <person name="Yandava C."/>
            <person name="Yarden O."/>
            <person name="Zeng Q."/>
            <person name="Rollins J.A."/>
            <person name="Lebrun M.H."/>
            <person name="Dickman M."/>
        </authorList>
    </citation>
    <scope>NUCLEOTIDE SEQUENCE [LARGE SCALE GENOMIC DNA]</scope>
    <source>
        <strain evidence="2">T4</strain>
    </source>
</reference>
<dbReference type="HOGENOM" id="CLU_2605771_0_0_1"/>
<gene>
    <name evidence="1" type="ORF">BofuT4_uP080460.1</name>
</gene>
<dbReference type="EMBL" id="FQ790341">
    <property type="protein sequence ID" value="CCD52251.1"/>
    <property type="molecule type" value="Genomic_DNA"/>
</dbReference>
<sequence>MTVGDWSLDCATNKVLMIVVQISVSTSALHPLASRRAPSATTSPQYLSLIRFSQIPEDIKEPITFRSQSSGPFARDRNS</sequence>
<accession>G2YKV3</accession>
<evidence type="ECO:0000313" key="1">
    <source>
        <dbReference type="EMBL" id="CCD52251.1"/>
    </source>
</evidence>
<name>G2YKV3_BOTF4</name>
<proteinExistence type="predicted"/>